<evidence type="ECO:0000256" key="1">
    <source>
        <dbReference type="ARBA" id="ARBA00004196"/>
    </source>
</evidence>
<dbReference type="EMBL" id="PKPP01007754">
    <property type="protein sequence ID" value="PWA52540.1"/>
    <property type="molecule type" value="Genomic_DNA"/>
</dbReference>
<gene>
    <name evidence="3" type="ORF">CTI12_AA453740</name>
</gene>
<reference evidence="3 4" key="1">
    <citation type="journal article" date="2018" name="Mol. Plant">
        <title>The genome of Artemisia annua provides insight into the evolution of Asteraceae family and artemisinin biosynthesis.</title>
        <authorList>
            <person name="Shen Q."/>
            <person name="Zhang L."/>
            <person name="Liao Z."/>
            <person name="Wang S."/>
            <person name="Yan T."/>
            <person name="Shi P."/>
            <person name="Liu M."/>
            <person name="Fu X."/>
            <person name="Pan Q."/>
            <person name="Wang Y."/>
            <person name="Lv Z."/>
            <person name="Lu X."/>
            <person name="Zhang F."/>
            <person name="Jiang W."/>
            <person name="Ma Y."/>
            <person name="Chen M."/>
            <person name="Hao X."/>
            <person name="Li L."/>
            <person name="Tang Y."/>
            <person name="Lv G."/>
            <person name="Zhou Y."/>
            <person name="Sun X."/>
            <person name="Brodelius P.E."/>
            <person name="Rose J.K.C."/>
            <person name="Tang K."/>
        </authorList>
    </citation>
    <scope>NUCLEOTIDE SEQUENCE [LARGE SCALE GENOMIC DNA]</scope>
    <source>
        <strain evidence="4">cv. Huhao1</strain>
        <tissue evidence="3">Leaf</tissue>
    </source>
</reference>
<protein>
    <submittedName>
        <fullName evidence="3">Leucine-rich repeat protein</fullName>
    </submittedName>
</protein>
<dbReference type="Proteomes" id="UP000245207">
    <property type="component" value="Unassembled WGS sequence"/>
</dbReference>
<feature type="compositionally biased region" description="Basic and acidic residues" evidence="2">
    <location>
        <begin position="1"/>
        <end position="21"/>
    </location>
</feature>
<comment type="caution">
    <text evidence="3">The sequence shown here is derived from an EMBL/GenBank/DDBJ whole genome shotgun (WGS) entry which is preliminary data.</text>
</comment>
<proteinExistence type="predicted"/>
<organism evidence="3 4">
    <name type="scientific">Artemisia annua</name>
    <name type="common">Sweet wormwood</name>
    <dbReference type="NCBI Taxonomy" id="35608"/>
    <lineage>
        <taxon>Eukaryota</taxon>
        <taxon>Viridiplantae</taxon>
        <taxon>Streptophyta</taxon>
        <taxon>Embryophyta</taxon>
        <taxon>Tracheophyta</taxon>
        <taxon>Spermatophyta</taxon>
        <taxon>Magnoliopsida</taxon>
        <taxon>eudicotyledons</taxon>
        <taxon>Gunneridae</taxon>
        <taxon>Pentapetalae</taxon>
        <taxon>asterids</taxon>
        <taxon>campanulids</taxon>
        <taxon>Asterales</taxon>
        <taxon>Asteraceae</taxon>
        <taxon>Asteroideae</taxon>
        <taxon>Anthemideae</taxon>
        <taxon>Artemisiinae</taxon>
        <taxon>Artemisia</taxon>
    </lineage>
</organism>
<evidence type="ECO:0000256" key="2">
    <source>
        <dbReference type="SAM" id="MobiDB-lite"/>
    </source>
</evidence>
<dbReference type="STRING" id="35608.A0A2U1LU66"/>
<dbReference type="SUPFAM" id="SSF52058">
    <property type="entry name" value="L domain-like"/>
    <property type="match status" value="1"/>
</dbReference>
<feature type="region of interest" description="Disordered" evidence="2">
    <location>
        <begin position="60"/>
        <end position="91"/>
    </location>
</feature>
<dbReference type="Gene3D" id="3.80.10.10">
    <property type="entry name" value="Ribonuclease Inhibitor"/>
    <property type="match status" value="1"/>
</dbReference>
<evidence type="ECO:0000313" key="3">
    <source>
        <dbReference type="EMBL" id="PWA52540.1"/>
    </source>
</evidence>
<dbReference type="InterPro" id="IPR032675">
    <property type="entry name" value="LRR_dom_sf"/>
</dbReference>
<accession>A0A2U1LU66</accession>
<name>A0A2U1LU66_ARTAN</name>
<dbReference type="InterPro" id="IPR051848">
    <property type="entry name" value="PGIP"/>
</dbReference>
<dbReference type="PANTHER" id="PTHR48059">
    <property type="entry name" value="POLYGALACTURONASE INHIBITOR 1"/>
    <property type="match status" value="1"/>
</dbReference>
<sequence>MKNKEEAHVEKDEKNHTHDDTESIVARHNKYLEEYFESIDPKEECSLVRGIEDLKWDRNDRGKDEAETTRVSARMGKGTHNPPPVTSPLEIDYGRLNKKDCSTMGQLQLRNHQNFFDHLLRPDGTFDYDWRILSRLDGAITKFVLYIPLDDVLDFEDINHWNDSSNCGELLQNFPYLRFLSLPLLDFENIAVTSSSIFKLVAFLLKLQELKLDLHNFKYNNLTSGIQPFLGNITSMDVFSALNTQLSGSIRDTLGHLKSLGVFRFGGCNLYGTIPPSVYNLSHLTHLFSLPNNELTGSLPPNIGAMLPHLVALKVMRGKKPTDDIFNEGISLHKFAYTALPDHVTNVVDG</sequence>
<comment type="subcellular location">
    <subcellularLocation>
        <location evidence="1">Cell envelope</location>
    </subcellularLocation>
</comment>
<dbReference type="AlphaFoldDB" id="A0A2U1LU66"/>
<keyword evidence="4" id="KW-1185">Reference proteome</keyword>
<dbReference type="PANTHER" id="PTHR48059:SF30">
    <property type="entry name" value="OS06G0587000 PROTEIN"/>
    <property type="match status" value="1"/>
</dbReference>
<evidence type="ECO:0000313" key="4">
    <source>
        <dbReference type="Proteomes" id="UP000245207"/>
    </source>
</evidence>
<feature type="region of interest" description="Disordered" evidence="2">
    <location>
        <begin position="1"/>
        <end position="23"/>
    </location>
</feature>